<dbReference type="Proteomes" id="UP000639403">
    <property type="component" value="Unassembled WGS sequence"/>
</dbReference>
<protein>
    <submittedName>
        <fullName evidence="1">Uncharacterized protein</fullName>
    </submittedName>
</protein>
<evidence type="ECO:0000313" key="1">
    <source>
        <dbReference type="EMBL" id="KAF9809046.1"/>
    </source>
</evidence>
<name>A0A8H7NY16_9APHY</name>
<organism evidence="1 2">
    <name type="scientific">Rhodonia placenta</name>
    <dbReference type="NCBI Taxonomy" id="104341"/>
    <lineage>
        <taxon>Eukaryota</taxon>
        <taxon>Fungi</taxon>
        <taxon>Dikarya</taxon>
        <taxon>Basidiomycota</taxon>
        <taxon>Agaricomycotina</taxon>
        <taxon>Agaricomycetes</taxon>
        <taxon>Polyporales</taxon>
        <taxon>Adustoporiaceae</taxon>
        <taxon>Rhodonia</taxon>
    </lineage>
</organism>
<accession>A0A8H7NY16</accession>
<comment type="caution">
    <text evidence="1">The sequence shown here is derived from an EMBL/GenBank/DDBJ whole genome shotgun (WGS) entry which is preliminary data.</text>
</comment>
<proteinExistence type="predicted"/>
<gene>
    <name evidence="1" type="ORF">IEO21_07619</name>
</gene>
<dbReference type="AlphaFoldDB" id="A0A8H7NY16"/>
<evidence type="ECO:0000313" key="2">
    <source>
        <dbReference type="Proteomes" id="UP000639403"/>
    </source>
</evidence>
<reference evidence="1" key="2">
    <citation type="journal article" name="Front. Microbiol.">
        <title>Degradative Capacity of Two Strains of Rhodonia placenta: From Phenotype to Genotype.</title>
        <authorList>
            <person name="Kolle M."/>
            <person name="Horta M.A.C."/>
            <person name="Nowrousian M."/>
            <person name="Ohm R.A."/>
            <person name="Benz J.P."/>
            <person name="Pilgard A."/>
        </authorList>
    </citation>
    <scope>NUCLEOTIDE SEQUENCE</scope>
    <source>
        <strain evidence="1">FPRL280</strain>
    </source>
</reference>
<sequence length="149" mass="16674">MHGGRLLQSKPLPKTNTLSVASSSVMLYPSRPRLPHIHLRSRSWVGVCLPARRWAPQCRCPLRPISSRGVSPGALSGAGLRYDDPMRCEPHAPGGYPGPGCVKRRSIYCINDFDHDAVTQDIFRCFIRSPWDVQLNSMAIEKFGSTRWC</sequence>
<reference evidence="1" key="1">
    <citation type="submission" date="2020-11" db="EMBL/GenBank/DDBJ databases">
        <authorList>
            <person name="Koelle M."/>
            <person name="Horta M.A.C."/>
            <person name="Nowrousian M."/>
            <person name="Ohm R.A."/>
            <person name="Benz P."/>
            <person name="Pilgard A."/>
        </authorList>
    </citation>
    <scope>NUCLEOTIDE SEQUENCE</scope>
    <source>
        <strain evidence="1">FPRL280</strain>
    </source>
</reference>
<dbReference type="EMBL" id="JADOXO010000222">
    <property type="protein sequence ID" value="KAF9809046.1"/>
    <property type="molecule type" value="Genomic_DNA"/>
</dbReference>